<dbReference type="PROSITE" id="PS51257">
    <property type="entry name" value="PROKAR_LIPOPROTEIN"/>
    <property type="match status" value="1"/>
</dbReference>
<reference evidence="2" key="1">
    <citation type="journal article" date="2014" name="Int. J. Syst. Evol. Microbiol.">
        <title>Complete genome sequence of Corynebacterium casei LMG S-19264T (=DSM 44701T), isolated from a smear-ripened cheese.</title>
        <authorList>
            <consortium name="US DOE Joint Genome Institute (JGI-PGF)"/>
            <person name="Walter F."/>
            <person name="Albersmeier A."/>
            <person name="Kalinowski J."/>
            <person name="Ruckert C."/>
        </authorList>
    </citation>
    <scope>NUCLEOTIDE SEQUENCE</scope>
    <source>
        <strain evidence="2">CGMCC 1.6333</strain>
    </source>
</reference>
<comment type="caution">
    <text evidence="2">The sequence shown here is derived from an EMBL/GenBank/DDBJ whole genome shotgun (WGS) entry which is preliminary data.</text>
</comment>
<proteinExistence type="predicted"/>
<protein>
    <submittedName>
        <fullName evidence="2">ABC transporter substrate-binding protein</fullName>
    </submittedName>
</protein>
<dbReference type="EMBL" id="BMLG01000024">
    <property type="protein sequence ID" value="GGM40815.1"/>
    <property type="molecule type" value="Genomic_DNA"/>
</dbReference>
<dbReference type="RefSeq" id="WP_117156913.1">
    <property type="nucleotide sequence ID" value="NZ_BMLG01000024.1"/>
</dbReference>
<keyword evidence="3" id="KW-1185">Reference proteome</keyword>
<dbReference type="CDD" id="cd06325">
    <property type="entry name" value="PBP1_ABC_unchar_transporter"/>
    <property type="match status" value="1"/>
</dbReference>
<feature type="chain" id="PRO_5039388925" evidence="1">
    <location>
        <begin position="23"/>
        <end position="332"/>
    </location>
</feature>
<dbReference type="Proteomes" id="UP000618460">
    <property type="component" value="Unassembled WGS sequence"/>
</dbReference>
<evidence type="ECO:0000313" key="3">
    <source>
        <dbReference type="Proteomes" id="UP000618460"/>
    </source>
</evidence>
<evidence type="ECO:0000313" key="2">
    <source>
        <dbReference type="EMBL" id="GGM40815.1"/>
    </source>
</evidence>
<dbReference type="OrthoDB" id="9776955at2"/>
<dbReference type="SUPFAM" id="SSF53822">
    <property type="entry name" value="Periplasmic binding protein-like I"/>
    <property type="match status" value="1"/>
</dbReference>
<reference evidence="2" key="2">
    <citation type="submission" date="2020-09" db="EMBL/GenBank/DDBJ databases">
        <authorList>
            <person name="Sun Q."/>
            <person name="Zhou Y."/>
        </authorList>
    </citation>
    <scope>NUCLEOTIDE SEQUENCE</scope>
    <source>
        <strain evidence="2">CGMCC 1.6333</strain>
    </source>
</reference>
<organism evidence="2 3">
    <name type="scientific">Paraliobacillus quinghaiensis</name>
    <dbReference type="NCBI Taxonomy" id="470815"/>
    <lineage>
        <taxon>Bacteria</taxon>
        <taxon>Bacillati</taxon>
        <taxon>Bacillota</taxon>
        <taxon>Bacilli</taxon>
        <taxon>Bacillales</taxon>
        <taxon>Bacillaceae</taxon>
        <taxon>Paraliobacillus</taxon>
    </lineage>
</organism>
<dbReference type="Pfam" id="PF04392">
    <property type="entry name" value="ABC_sub_bind"/>
    <property type="match status" value="1"/>
</dbReference>
<name>A0A917TWX8_9BACI</name>
<keyword evidence="1" id="KW-0732">Signal</keyword>
<sequence>MNKSFWMSLIAIISILVLVACGANEDSSSDTEGEETYTIGASQFVEHPSLDAAYEGFQAAIEDAGLNVDYDLQSAQGDQNNTGPIAQGFVADNVDLIFANATPSAQAAYQATKDIPILFTSVTDGVEAGLVESMDQPGDNITGVMDLHPDAISNTVSFIETYFEGATVGVIYNAGEQNSVSQIDLVKEAIDGTSLNLVERTVSTSAEVQQSATSLVGDADVFYIVTDNTVVTALEAVVGVANEQDIPLIVGEPDSLTRGGFATYGIDYHTIGYRTGEMAVEILTGEKTAADIPPEYPPSMQLFINKGAAEDQGVEWNDTWDDEAEFKETAEE</sequence>
<evidence type="ECO:0000256" key="1">
    <source>
        <dbReference type="SAM" id="SignalP"/>
    </source>
</evidence>
<dbReference type="PANTHER" id="PTHR35271:SF1">
    <property type="entry name" value="ABC TRANSPORTER, SUBSTRATE-BINDING LIPOPROTEIN"/>
    <property type="match status" value="1"/>
</dbReference>
<dbReference type="PANTHER" id="PTHR35271">
    <property type="entry name" value="ABC TRANSPORTER, SUBSTRATE-BINDING LIPOPROTEIN-RELATED"/>
    <property type="match status" value="1"/>
</dbReference>
<accession>A0A917TWX8</accession>
<dbReference type="AlphaFoldDB" id="A0A917TWX8"/>
<gene>
    <name evidence="2" type="ORF">GCM10011351_28800</name>
</gene>
<dbReference type="Gene3D" id="3.40.50.2300">
    <property type="match status" value="2"/>
</dbReference>
<dbReference type="InterPro" id="IPR007487">
    <property type="entry name" value="ABC_transpt-TYRBP-like"/>
</dbReference>
<feature type="signal peptide" evidence="1">
    <location>
        <begin position="1"/>
        <end position="22"/>
    </location>
</feature>
<dbReference type="InterPro" id="IPR028082">
    <property type="entry name" value="Peripla_BP_I"/>
</dbReference>